<dbReference type="Pfam" id="PF01812">
    <property type="entry name" value="5-FTHF_cyc-lig"/>
    <property type="match status" value="1"/>
</dbReference>
<dbReference type="InterPro" id="IPR002698">
    <property type="entry name" value="FTHF_cligase"/>
</dbReference>
<reference evidence="3 4" key="1">
    <citation type="submission" date="2021-06" db="EMBL/GenBank/DDBJ databases">
        <authorList>
            <person name="Sun Q."/>
            <person name="Li D."/>
        </authorList>
    </citation>
    <scope>NUCLEOTIDE SEQUENCE [LARGE SCALE GENOMIC DNA]</scope>
    <source>
        <strain evidence="3 4">MSJ-1</strain>
    </source>
</reference>
<dbReference type="EMBL" id="JAHLQO010000001">
    <property type="protein sequence ID" value="MBU5668251.1"/>
    <property type="molecule type" value="Genomic_DNA"/>
</dbReference>
<dbReference type="NCBIfam" id="TIGR02727">
    <property type="entry name" value="MTHFS_bact"/>
    <property type="match status" value="1"/>
</dbReference>
<evidence type="ECO:0000256" key="1">
    <source>
        <dbReference type="RuleBase" id="RU361279"/>
    </source>
</evidence>
<keyword evidence="1" id="KW-0460">Magnesium</keyword>
<dbReference type="PANTHER" id="PTHR23407">
    <property type="entry name" value="ATPASE INHIBITOR/5-FORMYLTETRAHYDROFOLATE CYCLO-LIGASE"/>
    <property type="match status" value="1"/>
</dbReference>
<name>A0ABS6FG50_9FIRM</name>
<dbReference type="EC" id="6.3.3.2" evidence="1"/>
<comment type="catalytic activity">
    <reaction evidence="1">
        <text>(6S)-5-formyl-5,6,7,8-tetrahydrofolate + ATP = (6R)-5,10-methenyltetrahydrofolate + ADP + phosphate</text>
        <dbReference type="Rhea" id="RHEA:10488"/>
        <dbReference type="ChEBI" id="CHEBI:30616"/>
        <dbReference type="ChEBI" id="CHEBI:43474"/>
        <dbReference type="ChEBI" id="CHEBI:57455"/>
        <dbReference type="ChEBI" id="CHEBI:57457"/>
        <dbReference type="ChEBI" id="CHEBI:456216"/>
        <dbReference type="EC" id="6.3.3.2"/>
    </reaction>
</comment>
<protein>
    <recommendedName>
        <fullName evidence="1">5-formyltetrahydrofolate cyclo-ligase</fullName>
        <ecNumber evidence="1">6.3.3.2</ecNumber>
    </recommendedName>
</protein>
<dbReference type="PIRSF" id="PIRSF006806">
    <property type="entry name" value="FTHF_cligase"/>
    <property type="match status" value="1"/>
</dbReference>
<dbReference type="RefSeq" id="WP_216547899.1">
    <property type="nucleotide sequence ID" value="NZ_JAHLQO010000001.1"/>
</dbReference>
<evidence type="ECO:0000313" key="4">
    <source>
        <dbReference type="Proteomes" id="UP000783742"/>
    </source>
</evidence>
<keyword evidence="4" id="KW-1185">Reference proteome</keyword>
<keyword evidence="1" id="KW-0547">Nucleotide-binding</keyword>
<dbReference type="Proteomes" id="UP000783742">
    <property type="component" value="Unassembled WGS sequence"/>
</dbReference>
<dbReference type="PANTHER" id="PTHR23407:SF1">
    <property type="entry name" value="5-FORMYLTETRAHYDROFOLATE CYCLO-LIGASE"/>
    <property type="match status" value="1"/>
</dbReference>
<accession>A0ABS6FG50</accession>
<sequence length="178" mass="20716">MSKKELRKKYTEVRKNIENREEKEKKILENLKNLEIYKNSKSIFIFVSYRTEVNTKEIINMILKDGKKVYVPIVKGDEMIAVEIKSLENLKPNKMGILEPEDGEPETNIDLTLAPGLAFDKDGYRLGYGGGYYDKFFEKVKTIKMGIGYSDQKVEEVPHEEYDKKLDYLITDEGLVNF</sequence>
<gene>
    <name evidence="3" type="ORF">KQI68_00200</name>
</gene>
<comment type="caution">
    <text evidence="3">The sequence shown here is derived from an EMBL/GenBank/DDBJ whole genome shotgun (WGS) entry which is preliminary data.</text>
</comment>
<dbReference type="GO" id="GO:0030272">
    <property type="term" value="F:5-formyltetrahydrofolate cyclo-ligase activity"/>
    <property type="evidence" value="ECO:0007669"/>
    <property type="project" value="UniProtKB-EC"/>
</dbReference>
<evidence type="ECO:0000256" key="2">
    <source>
        <dbReference type="SAM" id="Coils"/>
    </source>
</evidence>
<organism evidence="3 4">
    <name type="scientific">Peptoniphilus ovalis</name>
    <dbReference type="NCBI Taxonomy" id="2841503"/>
    <lineage>
        <taxon>Bacteria</taxon>
        <taxon>Bacillati</taxon>
        <taxon>Bacillota</taxon>
        <taxon>Tissierellia</taxon>
        <taxon>Tissierellales</taxon>
        <taxon>Peptoniphilaceae</taxon>
        <taxon>Peptoniphilus</taxon>
    </lineage>
</organism>
<comment type="similarity">
    <text evidence="1">Belongs to the 5-formyltetrahydrofolate cyclo-ligase family.</text>
</comment>
<keyword evidence="3" id="KW-0436">Ligase</keyword>
<keyword evidence="1" id="KW-0067">ATP-binding</keyword>
<keyword evidence="1" id="KW-0479">Metal-binding</keyword>
<feature type="coiled-coil region" evidence="2">
    <location>
        <begin position="3"/>
        <end position="34"/>
    </location>
</feature>
<proteinExistence type="inferred from homology"/>
<keyword evidence="2" id="KW-0175">Coiled coil</keyword>
<comment type="cofactor">
    <cofactor evidence="1">
        <name>Mg(2+)</name>
        <dbReference type="ChEBI" id="CHEBI:18420"/>
    </cofactor>
</comment>
<evidence type="ECO:0000313" key="3">
    <source>
        <dbReference type="EMBL" id="MBU5668251.1"/>
    </source>
</evidence>